<organism evidence="1 2">
    <name type="scientific">Variovorax paradoxus B4</name>
    <dbReference type="NCBI Taxonomy" id="1246301"/>
    <lineage>
        <taxon>Bacteria</taxon>
        <taxon>Pseudomonadati</taxon>
        <taxon>Pseudomonadota</taxon>
        <taxon>Betaproteobacteria</taxon>
        <taxon>Burkholderiales</taxon>
        <taxon>Comamonadaceae</taxon>
        <taxon>Variovorax</taxon>
    </lineage>
</organism>
<accession>T1XN01</accession>
<name>T1XN01_VARPD</name>
<evidence type="ECO:0000313" key="2">
    <source>
        <dbReference type="Proteomes" id="UP000016223"/>
    </source>
</evidence>
<gene>
    <name evidence="1" type="ORF">VAPA_2c09440</name>
</gene>
<evidence type="ECO:0000313" key="1">
    <source>
        <dbReference type="EMBL" id="AGU53500.1"/>
    </source>
</evidence>
<reference evidence="1 2" key="1">
    <citation type="submission" date="2012-10" db="EMBL/GenBank/DDBJ databases">
        <title>Genome sequence of Variovorax paradoxus B4.</title>
        <authorList>
            <person name="Schuldes J."/>
            <person name="Brandt U."/>
            <person name="Hiessl S."/>
            <person name="Wuebbeler J.H."/>
            <person name="Thuermer A."/>
            <person name="Steinbuechel A."/>
            <person name="Daniel R."/>
        </authorList>
    </citation>
    <scope>NUCLEOTIDE SEQUENCE [LARGE SCALE GENOMIC DNA]</scope>
    <source>
        <strain evidence="1 2">B4</strain>
    </source>
</reference>
<dbReference type="EMBL" id="CP003912">
    <property type="protein sequence ID" value="AGU53500.1"/>
    <property type="molecule type" value="Genomic_DNA"/>
</dbReference>
<dbReference type="HOGENOM" id="CLU_1270029_0_0_4"/>
<dbReference type="AlphaFoldDB" id="T1XN01"/>
<proteinExistence type="predicted"/>
<sequence length="221" mass="24570">MYVPHPSLALHALFHAKPYQGAAPEKAHFVFVGLDANYAPEVERSASFALIKEYHADGVSFWQRHGVHHPFLHPGYAGDRRGGGVPYHRNFTSIGFTSQDAPCVSFVELLHVPTVGTSALDPDDLDEVHLGRLAALMCDGQPRNVFLCADAVRQLRRNPKFSWLPRVIAGEVLPVLCRTGKTTIYQNLHFSCREQQRRRAEAVVIGALARAQPYVEVRPLG</sequence>
<dbReference type="Proteomes" id="UP000016223">
    <property type="component" value="Chromosome 2"/>
</dbReference>
<protein>
    <submittedName>
        <fullName evidence="1">Uncharacterized protein</fullName>
    </submittedName>
</protein>
<dbReference type="KEGG" id="vpd:VAPA_2c09440"/>